<name>A0A0F9QDK4_9ZZZZ</name>
<evidence type="ECO:0000313" key="1">
    <source>
        <dbReference type="EMBL" id="KKN40649.1"/>
    </source>
</evidence>
<proteinExistence type="predicted"/>
<reference evidence="1" key="1">
    <citation type="journal article" date="2015" name="Nature">
        <title>Complex archaea that bridge the gap between prokaryotes and eukaryotes.</title>
        <authorList>
            <person name="Spang A."/>
            <person name="Saw J.H."/>
            <person name="Jorgensen S.L."/>
            <person name="Zaremba-Niedzwiedzka K."/>
            <person name="Martijn J."/>
            <person name="Lind A.E."/>
            <person name="van Eijk R."/>
            <person name="Schleper C."/>
            <person name="Guy L."/>
            <person name="Ettema T.J."/>
        </authorList>
    </citation>
    <scope>NUCLEOTIDE SEQUENCE</scope>
</reference>
<accession>A0A0F9QDK4</accession>
<dbReference type="AlphaFoldDB" id="A0A0F9QDK4"/>
<gene>
    <name evidence="1" type="ORF">LCGC14_0731350</name>
</gene>
<dbReference type="EMBL" id="LAZR01001692">
    <property type="protein sequence ID" value="KKN40649.1"/>
    <property type="molecule type" value="Genomic_DNA"/>
</dbReference>
<protein>
    <submittedName>
        <fullName evidence="1">Uncharacterized protein</fullName>
    </submittedName>
</protein>
<comment type="caution">
    <text evidence="1">The sequence shown here is derived from an EMBL/GenBank/DDBJ whole genome shotgun (WGS) entry which is preliminary data.</text>
</comment>
<sequence>MLSNEDLLKNVKSLLDNVYEILQLFSPLMARMLELDEAKKYKKNGTFDKAAFLFGEISQLCKEIEGTPLPSATFLENLGN</sequence>
<organism evidence="1">
    <name type="scientific">marine sediment metagenome</name>
    <dbReference type="NCBI Taxonomy" id="412755"/>
    <lineage>
        <taxon>unclassified sequences</taxon>
        <taxon>metagenomes</taxon>
        <taxon>ecological metagenomes</taxon>
    </lineage>
</organism>